<organism evidence="3 4">
    <name type="scientific">Corticicoccus populi</name>
    <dbReference type="NCBI Taxonomy" id="1812821"/>
    <lineage>
        <taxon>Bacteria</taxon>
        <taxon>Bacillati</taxon>
        <taxon>Bacillota</taxon>
        <taxon>Bacilli</taxon>
        <taxon>Bacillales</taxon>
        <taxon>Staphylococcaceae</taxon>
        <taxon>Corticicoccus</taxon>
    </lineage>
</organism>
<reference evidence="4" key="1">
    <citation type="journal article" date="2019" name="Int. J. Syst. Evol. Microbiol.">
        <title>The Global Catalogue of Microorganisms (GCM) 10K type strain sequencing project: providing services to taxonomists for standard genome sequencing and annotation.</title>
        <authorList>
            <consortium name="The Broad Institute Genomics Platform"/>
            <consortium name="The Broad Institute Genome Sequencing Center for Infectious Disease"/>
            <person name="Wu L."/>
            <person name="Ma J."/>
        </authorList>
    </citation>
    <scope>NUCLEOTIDE SEQUENCE [LARGE SCALE GENOMIC DNA]</scope>
    <source>
        <strain evidence="4">KCTC 33575</strain>
    </source>
</reference>
<name>A0ABW5WY86_9STAP</name>
<dbReference type="RefSeq" id="WP_377774692.1">
    <property type="nucleotide sequence ID" value="NZ_JBHUOQ010000004.1"/>
</dbReference>
<feature type="chain" id="PRO_5045733677" evidence="2">
    <location>
        <begin position="26"/>
        <end position="292"/>
    </location>
</feature>
<feature type="compositionally biased region" description="Basic and acidic residues" evidence="1">
    <location>
        <begin position="53"/>
        <end position="79"/>
    </location>
</feature>
<dbReference type="Proteomes" id="UP001597519">
    <property type="component" value="Unassembled WGS sequence"/>
</dbReference>
<comment type="caution">
    <text evidence="3">The sequence shown here is derived from an EMBL/GenBank/DDBJ whole genome shotgun (WGS) entry which is preliminary data.</text>
</comment>
<sequence length="292" mass="33063">MKNYLAVLLTSLLLLLSACSTSNDAEDNTEASATEETNEDTPDTTEDNNEANDLEKENEELKQQLAEKENEKLKKKLEESDSEETEIASDDSKSDVESKSDTNITTVGTPEECVLNLLRDCRNDFDDHDIINAYLELVESGKIEDTGVQPGMNEAQVVDNLENYYLEPEHNSTSQDSDDIEFKTWETISYEYVTRLADYYNDVDTIRGIFYYLHEGSPAYNKVTANKATGNFAEHTVHNVSLEEITDNGDGTVTLRVSREYTHATSNGKSHVIVDYLVNKETHEFIDYEEIF</sequence>
<proteinExistence type="predicted"/>
<feature type="compositionally biased region" description="Acidic residues" evidence="1">
    <location>
        <begin position="36"/>
        <end position="52"/>
    </location>
</feature>
<keyword evidence="2" id="KW-0732">Signal</keyword>
<keyword evidence="4" id="KW-1185">Reference proteome</keyword>
<feature type="compositionally biased region" description="Basic and acidic residues" evidence="1">
    <location>
        <begin position="90"/>
        <end position="100"/>
    </location>
</feature>
<gene>
    <name evidence="3" type="ORF">ACFSX4_11370</name>
</gene>
<dbReference type="EMBL" id="JBHUOQ010000004">
    <property type="protein sequence ID" value="MFD2831064.1"/>
    <property type="molecule type" value="Genomic_DNA"/>
</dbReference>
<evidence type="ECO:0000313" key="4">
    <source>
        <dbReference type="Proteomes" id="UP001597519"/>
    </source>
</evidence>
<accession>A0ABW5WY86</accession>
<evidence type="ECO:0000256" key="2">
    <source>
        <dbReference type="SAM" id="SignalP"/>
    </source>
</evidence>
<evidence type="ECO:0000256" key="1">
    <source>
        <dbReference type="SAM" id="MobiDB-lite"/>
    </source>
</evidence>
<feature type="signal peptide" evidence="2">
    <location>
        <begin position="1"/>
        <end position="25"/>
    </location>
</feature>
<dbReference type="PROSITE" id="PS51257">
    <property type="entry name" value="PROKAR_LIPOPROTEIN"/>
    <property type="match status" value="1"/>
</dbReference>
<protein>
    <submittedName>
        <fullName evidence="3">Uncharacterized protein</fullName>
    </submittedName>
</protein>
<feature type="region of interest" description="Disordered" evidence="1">
    <location>
        <begin position="22"/>
        <end position="105"/>
    </location>
</feature>
<evidence type="ECO:0000313" key="3">
    <source>
        <dbReference type="EMBL" id="MFD2831064.1"/>
    </source>
</evidence>
<feature type="compositionally biased region" description="Acidic residues" evidence="1">
    <location>
        <begin position="80"/>
        <end position="89"/>
    </location>
</feature>